<gene>
    <name evidence="2" type="ORF">DT594_14960</name>
</gene>
<reference evidence="2 3" key="1">
    <citation type="submission" date="2018-07" db="EMBL/GenBank/DDBJ databases">
        <title>Pseudomonas laoshanensis sp. nov., isolated from soil.</title>
        <authorList>
            <person name="Sun J."/>
            <person name="Yu L."/>
            <person name="Wang M."/>
            <person name="Zhang C."/>
        </authorList>
    </citation>
    <scope>NUCLEOTIDE SEQUENCE [LARGE SCALE GENOMIC DNA]</scope>
    <source>
        <strain evidence="2 3">Y22</strain>
    </source>
</reference>
<organism evidence="2 3">
    <name type="scientific">Halopseudomonas laoshanensis</name>
    <dbReference type="NCBI Taxonomy" id="2268758"/>
    <lineage>
        <taxon>Bacteria</taxon>
        <taxon>Pseudomonadati</taxon>
        <taxon>Pseudomonadota</taxon>
        <taxon>Gammaproteobacteria</taxon>
        <taxon>Pseudomonadales</taxon>
        <taxon>Pseudomonadaceae</taxon>
        <taxon>Halopseudomonas</taxon>
    </lineage>
</organism>
<dbReference type="RefSeq" id="WP_149333425.1">
    <property type="nucleotide sequence ID" value="NZ_QOVF01000005.1"/>
</dbReference>
<name>A0A7V7KUB2_9GAMM</name>
<keyword evidence="1" id="KW-0472">Membrane</keyword>
<keyword evidence="1" id="KW-1133">Transmembrane helix</keyword>
<dbReference type="EMBL" id="QOVF01000005">
    <property type="protein sequence ID" value="KAA0693176.1"/>
    <property type="molecule type" value="Genomic_DNA"/>
</dbReference>
<accession>A0A7V7KUB2</accession>
<evidence type="ECO:0000313" key="3">
    <source>
        <dbReference type="Proteomes" id="UP000463138"/>
    </source>
</evidence>
<feature type="transmembrane region" description="Helical" evidence="1">
    <location>
        <begin position="44"/>
        <end position="68"/>
    </location>
</feature>
<comment type="caution">
    <text evidence="2">The sequence shown here is derived from an EMBL/GenBank/DDBJ whole genome shotgun (WGS) entry which is preliminary data.</text>
</comment>
<dbReference type="Proteomes" id="UP000463138">
    <property type="component" value="Unassembled WGS sequence"/>
</dbReference>
<keyword evidence="1" id="KW-0812">Transmembrane</keyword>
<protein>
    <submittedName>
        <fullName evidence="2">Uncharacterized protein</fullName>
    </submittedName>
</protein>
<feature type="transmembrane region" description="Helical" evidence="1">
    <location>
        <begin position="111"/>
        <end position="134"/>
    </location>
</feature>
<proteinExistence type="predicted"/>
<dbReference type="OrthoDB" id="7062791at2"/>
<evidence type="ECO:0000313" key="2">
    <source>
        <dbReference type="EMBL" id="KAA0693176.1"/>
    </source>
</evidence>
<dbReference type="AlphaFoldDB" id="A0A7V7KUB2"/>
<feature type="transmembrane region" description="Helical" evidence="1">
    <location>
        <begin position="80"/>
        <end position="99"/>
    </location>
</feature>
<evidence type="ECO:0000256" key="1">
    <source>
        <dbReference type="SAM" id="Phobius"/>
    </source>
</evidence>
<keyword evidence="3" id="KW-1185">Reference proteome</keyword>
<sequence>MQRWIWVFVAGFLAVFCFHQVALGLLHAAGVVPFAPFNLAATKPLGVPSVISGAFFGGLWALVMIALLDRIGNSMVWLKAALFGGIVLTLVALLVVFPLKGMGFDMAQLPGRFVIGFILNALWGIGTIVFIRVLPR</sequence>